<evidence type="ECO:0000313" key="2">
    <source>
        <dbReference type="Proteomes" id="UP000327167"/>
    </source>
</evidence>
<reference evidence="1 2" key="1">
    <citation type="submission" date="2019-09" db="EMBL/GenBank/DDBJ databases">
        <authorList>
            <person name="Chandra G."/>
            <person name="Truman W A."/>
        </authorList>
    </citation>
    <scope>NUCLEOTIDE SEQUENCE [LARGE SCALE GENOMIC DNA]</scope>
    <source>
        <strain evidence="1">PS655</strain>
    </source>
</reference>
<sequence>MFLICGLSIASTTDLLGGNSGLTERNGRSIPGGINSSTFPAAPPVAFAPVAAGPTTAPICSAVSLTPVFVSISIKPRRSLSSLVAAPPAATPKPTGSASDIPASAAQIMTSFPHNTGLAAQVAAPLVASCPSKAIASGARAIIPAAAKNFTALAGSPFGRWSRTARVLALVESAMENGDRPRFQSAI</sequence>
<proteinExistence type="predicted"/>
<dbReference type="AlphaFoldDB" id="A0A5E6Y340"/>
<name>A0A5E6Y340_PSEFL</name>
<accession>A0A5E6Y340</accession>
<evidence type="ECO:0000313" key="1">
    <source>
        <dbReference type="EMBL" id="VVN47890.1"/>
    </source>
</evidence>
<gene>
    <name evidence="1" type="ORF">PS655_06024</name>
</gene>
<dbReference type="EMBL" id="CABVHJ010000042">
    <property type="protein sequence ID" value="VVN47890.1"/>
    <property type="molecule type" value="Genomic_DNA"/>
</dbReference>
<organism evidence="1 2">
    <name type="scientific">Pseudomonas fluorescens</name>
    <dbReference type="NCBI Taxonomy" id="294"/>
    <lineage>
        <taxon>Bacteria</taxon>
        <taxon>Pseudomonadati</taxon>
        <taxon>Pseudomonadota</taxon>
        <taxon>Gammaproteobacteria</taxon>
        <taxon>Pseudomonadales</taxon>
        <taxon>Pseudomonadaceae</taxon>
        <taxon>Pseudomonas</taxon>
    </lineage>
</organism>
<dbReference type="Proteomes" id="UP000327167">
    <property type="component" value="Unassembled WGS sequence"/>
</dbReference>
<protein>
    <submittedName>
        <fullName evidence="1">Uncharacterized protein</fullName>
    </submittedName>
</protein>